<organism evidence="2 3">
    <name type="scientific">Anaerorhabdus furcosa</name>
    <dbReference type="NCBI Taxonomy" id="118967"/>
    <lineage>
        <taxon>Bacteria</taxon>
        <taxon>Bacillati</taxon>
        <taxon>Bacillota</taxon>
        <taxon>Erysipelotrichia</taxon>
        <taxon>Erysipelotrichales</taxon>
        <taxon>Erysipelotrichaceae</taxon>
        <taxon>Anaerorhabdus</taxon>
    </lineage>
</organism>
<sequence>MRKIIIITLKVLAVLFLVFGIVASIGLSTMSMRGMMRYFVEAQFNVTAFVATLFMTILTSASLYGFAILIEIQEESLQELKGIKRMVSNQNDLALLVKDDVSTIRKECVETNELENDIANALKYEDKPDDIDDEEIEIIEEIQSKE</sequence>
<protein>
    <submittedName>
        <fullName evidence="2">Uncharacterized protein</fullName>
    </submittedName>
</protein>
<proteinExistence type="predicted"/>
<accession>A0A1T4Q6B3</accession>
<evidence type="ECO:0000256" key="1">
    <source>
        <dbReference type="SAM" id="Phobius"/>
    </source>
</evidence>
<reference evidence="3" key="1">
    <citation type="submission" date="2017-02" db="EMBL/GenBank/DDBJ databases">
        <authorList>
            <person name="Varghese N."/>
            <person name="Submissions S."/>
        </authorList>
    </citation>
    <scope>NUCLEOTIDE SEQUENCE [LARGE SCALE GENOMIC DNA]</scope>
    <source>
        <strain evidence="3">ATCC 25662</strain>
    </source>
</reference>
<dbReference type="RefSeq" id="WP_078712719.1">
    <property type="nucleotide sequence ID" value="NZ_FUWY01000008.1"/>
</dbReference>
<dbReference type="STRING" id="118967.SAMN02745191_2333"/>
<keyword evidence="1" id="KW-0472">Membrane</keyword>
<feature type="transmembrane region" description="Helical" evidence="1">
    <location>
        <begin position="7"/>
        <end position="27"/>
    </location>
</feature>
<dbReference type="EMBL" id="FUWY01000008">
    <property type="protein sequence ID" value="SJZ99107.1"/>
    <property type="molecule type" value="Genomic_DNA"/>
</dbReference>
<keyword evidence="1" id="KW-0812">Transmembrane</keyword>
<evidence type="ECO:0000313" key="3">
    <source>
        <dbReference type="Proteomes" id="UP000243297"/>
    </source>
</evidence>
<dbReference type="Proteomes" id="UP000243297">
    <property type="component" value="Unassembled WGS sequence"/>
</dbReference>
<evidence type="ECO:0000313" key="2">
    <source>
        <dbReference type="EMBL" id="SJZ99107.1"/>
    </source>
</evidence>
<gene>
    <name evidence="2" type="ORF">SAMN02745191_2333</name>
</gene>
<feature type="transmembrane region" description="Helical" evidence="1">
    <location>
        <begin position="47"/>
        <end position="70"/>
    </location>
</feature>
<keyword evidence="1" id="KW-1133">Transmembrane helix</keyword>
<dbReference type="AlphaFoldDB" id="A0A1T4Q6B3"/>
<keyword evidence="3" id="KW-1185">Reference proteome</keyword>
<name>A0A1T4Q6B3_9FIRM</name>